<dbReference type="InterPro" id="IPR050640">
    <property type="entry name" value="Bact_2-comp_sensor_kinase"/>
</dbReference>
<keyword evidence="8" id="KW-0812">Transmembrane</keyword>
<dbReference type="InterPro" id="IPR005467">
    <property type="entry name" value="His_kinase_dom"/>
</dbReference>
<dbReference type="InterPro" id="IPR003594">
    <property type="entry name" value="HATPase_dom"/>
</dbReference>
<feature type="domain" description="HAMP" evidence="10">
    <location>
        <begin position="216"/>
        <end position="269"/>
    </location>
</feature>
<evidence type="ECO:0000256" key="3">
    <source>
        <dbReference type="ARBA" id="ARBA00012438"/>
    </source>
</evidence>
<dbReference type="InterPro" id="IPR003660">
    <property type="entry name" value="HAMP_dom"/>
</dbReference>
<accession>A0A1I0BQ01</accession>
<evidence type="ECO:0000256" key="5">
    <source>
        <dbReference type="ARBA" id="ARBA00022679"/>
    </source>
</evidence>
<keyword evidence="4" id="KW-0597">Phosphoprotein</keyword>
<feature type="transmembrane region" description="Helical" evidence="8">
    <location>
        <begin position="27"/>
        <end position="54"/>
    </location>
</feature>
<dbReference type="RefSeq" id="WP_092360704.1">
    <property type="nucleotide sequence ID" value="NZ_FOIM01000002.1"/>
</dbReference>
<dbReference type="InterPro" id="IPR036890">
    <property type="entry name" value="HATPase_C_sf"/>
</dbReference>
<dbReference type="Pfam" id="PF00672">
    <property type="entry name" value="HAMP"/>
    <property type="match status" value="1"/>
</dbReference>
<dbReference type="EC" id="2.7.13.3" evidence="3"/>
<dbReference type="PANTHER" id="PTHR34220">
    <property type="entry name" value="SENSOR HISTIDINE KINASE YPDA"/>
    <property type="match status" value="1"/>
</dbReference>
<name>A0A1I0BQ01_9FIRM</name>
<feature type="transmembrane region" description="Helical" evidence="8">
    <location>
        <begin position="188"/>
        <end position="207"/>
    </location>
</feature>
<dbReference type="PROSITE" id="PS50885">
    <property type="entry name" value="HAMP"/>
    <property type="match status" value="1"/>
</dbReference>
<dbReference type="Gene3D" id="3.30.565.10">
    <property type="entry name" value="Histidine kinase-like ATPase, C-terminal domain"/>
    <property type="match status" value="1"/>
</dbReference>
<dbReference type="GO" id="GO:0016020">
    <property type="term" value="C:membrane"/>
    <property type="evidence" value="ECO:0007669"/>
    <property type="project" value="UniProtKB-SubCell"/>
</dbReference>
<keyword evidence="5" id="KW-0808">Transferase</keyword>
<dbReference type="EMBL" id="FOIM01000002">
    <property type="protein sequence ID" value="SET09073.1"/>
    <property type="molecule type" value="Genomic_DNA"/>
</dbReference>
<keyword evidence="6" id="KW-0418">Kinase</keyword>
<evidence type="ECO:0000259" key="10">
    <source>
        <dbReference type="PROSITE" id="PS50885"/>
    </source>
</evidence>
<dbReference type="AlphaFoldDB" id="A0A1I0BQ01"/>
<evidence type="ECO:0000313" key="12">
    <source>
        <dbReference type="Proteomes" id="UP000198508"/>
    </source>
</evidence>
<evidence type="ECO:0000256" key="4">
    <source>
        <dbReference type="ARBA" id="ARBA00022553"/>
    </source>
</evidence>
<dbReference type="PANTHER" id="PTHR34220:SF7">
    <property type="entry name" value="SENSOR HISTIDINE KINASE YPDA"/>
    <property type="match status" value="1"/>
</dbReference>
<keyword evidence="12" id="KW-1185">Reference proteome</keyword>
<evidence type="ECO:0000256" key="8">
    <source>
        <dbReference type="SAM" id="Phobius"/>
    </source>
</evidence>
<comment type="subcellular location">
    <subcellularLocation>
        <location evidence="2">Membrane</location>
    </subcellularLocation>
</comment>
<evidence type="ECO:0000256" key="2">
    <source>
        <dbReference type="ARBA" id="ARBA00004370"/>
    </source>
</evidence>
<evidence type="ECO:0000256" key="7">
    <source>
        <dbReference type="ARBA" id="ARBA00023012"/>
    </source>
</evidence>
<dbReference type="STRING" id="460384.SAMN05216313_10275"/>
<dbReference type="InterPro" id="IPR010559">
    <property type="entry name" value="Sig_transdc_His_kin_internal"/>
</dbReference>
<evidence type="ECO:0000256" key="1">
    <source>
        <dbReference type="ARBA" id="ARBA00000085"/>
    </source>
</evidence>
<dbReference type="Proteomes" id="UP000198508">
    <property type="component" value="Unassembled WGS sequence"/>
</dbReference>
<evidence type="ECO:0000256" key="6">
    <source>
        <dbReference type="ARBA" id="ARBA00022777"/>
    </source>
</evidence>
<comment type="catalytic activity">
    <reaction evidence="1">
        <text>ATP + protein L-histidine = ADP + protein N-phospho-L-histidine.</text>
        <dbReference type="EC" id="2.7.13.3"/>
    </reaction>
</comment>
<dbReference type="GO" id="GO:0000155">
    <property type="term" value="F:phosphorelay sensor kinase activity"/>
    <property type="evidence" value="ECO:0007669"/>
    <property type="project" value="InterPro"/>
</dbReference>
<organism evidence="11 12">
    <name type="scientific">Enterocloster lavalensis</name>
    <dbReference type="NCBI Taxonomy" id="460384"/>
    <lineage>
        <taxon>Bacteria</taxon>
        <taxon>Bacillati</taxon>
        <taxon>Bacillota</taxon>
        <taxon>Clostridia</taxon>
        <taxon>Lachnospirales</taxon>
        <taxon>Lachnospiraceae</taxon>
        <taxon>Enterocloster</taxon>
    </lineage>
</organism>
<gene>
    <name evidence="11" type="ORF">SAMN05216313_10275</name>
</gene>
<dbReference type="Gene3D" id="6.10.340.10">
    <property type="match status" value="1"/>
</dbReference>
<dbReference type="Pfam" id="PF06580">
    <property type="entry name" value="His_kinase"/>
    <property type="match status" value="1"/>
</dbReference>
<evidence type="ECO:0000259" key="9">
    <source>
        <dbReference type="PROSITE" id="PS50109"/>
    </source>
</evidence>
<reference evidence="12" key="1">
    <citation type="submission" date="2016-10" db="EMBL/GenBank/DDBJ databases">
        <authorList>
            <person name="Varghese N."/>
            <person name="Submissions S."/>
        </authorList>
    </citation>
    <scope>NUCLEOTIDE SEQUENCE [LARGE SCALE GENOMIC DNA]</scope>
    <source>
        <strain evidence="12">NLAE-zl-G277</strain>
    </source>
</reference>
<keyword evidence="8" id="KW-0472">Membrane</keyword>
<sequence length="486" mass="54335">MDTMGRPGLGRFKNRFPGLSLKQKMRWISGLAAAVVVLSIAGTLAVSSFGLLGFEKILDNNSRGLNLWKAAGEEMRTFETYAADRTEKSRAAYETARDRTEEAVAQLPFDYQKIGAKRYARTWSIRNLYENYRERRDRFLAAPRGGEGYFEELYALNRAQTYLQSYAGDLEFLTVEDGTRRYETLRPLFALIPGAAVLFGAAAVAGVRRLNRTADQNLVRPVVELARDSARIAAGDFDGPMVKALGEDEIAQLIRAFYHMKGATRGYIAALKDKHEAEKQLDAVRLQMLKNQINPHFMFNTLNMIASMAQVEDAATTEQMITAMSRLFRYNLKSTDSVMPLERELKVVSDYMYLQQMRFGKRLRFTSDCPDDTLDHLVPSFALQPLVENAIVHGISAQKEGGKIHIRARRADGRLWLWVSDTGCGMAEERLAQIRGALAAGDEKATGVGLGNIYRRIHAMYPDGEMEVFSRAGCGTVIRLAVGVGL</sequence>
<feature type="domain" description="Histidine kinase" evidence="9">
    <location>
        <begin position="383"/>
        <end position="486"/>
    </location>
</feature>
<dbReference type="SMART" id="SM00304">
    <property type="entry name" value="HAMP"/>
    <property type="match status" value="1"/>
</dbReference>
<dbReference type="PROSITE" id="PS50109">
    <property type="entry name" value="HIS_KIN"/>
    <property type="match status" value="1"/>
</dbReference>
<protein>
    <recommendedName>
        <fullName evidence="3">histidine kinase</fullName>
        <ecNumber evidence="3">2.7.13.3</ecNumber>
    </recommendedName>
</protein>
<dbReference type="Pfam" id="PF02518">
    <property type="entry name" value="HATPase_c"/>
    <property type="match status" value="1"/>
</dbReference>
<dbReference type="SUPFAM" id="SSF158472">
    <property type="entry name" value="HAMP domain-like"/>
    <property type="match status" value="1"/>
</dbReference>
<dbReference type="CDD" id="cd06225">
    <property type="entry name" value="HAMP"/>
    <property type="match status" value="1"/>
</dbReference>
<dbReference type="SUPFAM" id="SSF55874">
    <property type="entry name" value="ATPase domain of HSP90 chaperone/DNA topoisomerase II/histidine kinase"/>
    <property type="match status" value="1"/>
</dbReference>
<keyword evidence="8" id="KW-1133">Transmembrane helix</keyword>
<keyword evidence="7" id="KW-0902">Two-component regulatory system</keyword>
<evidence type="ECO:0000313" key="11">
    <source>
        <dbReference type="EMBL" id="SET09073.1"/>
    </source>
</evidence>
<proteinExistence type="predicted"/>